<comment type="caution">
    <text evidence="1">The sequence shown here is derived from an EMBL/GenBank/DDBJ whole genome shotgun (WGS) entry which is preliminary data.</text>
</comment>
<organism evidence="1 2">
    <name type="scientific">Gigaspora margarita</name>
    <dbReference type="NCBI Taxonomy" id="4874"/>
    <lineage>
        <taxon>Eukaryota</taxon>
        <taxon>Fungi</taxon>
        <taxon>Fungi incertae sedis</taxon>
        <taxon>Mucoromycota</taxon>
        <taxon>Glomeromycotina</taxon>
        <taxon>Glomeromycetes</taxon>
        <taxon>Diversisporales</taxon>
        <taxon>Gigasporaceae</taxon>
        <taxon>Gigaspora</taxon>
    </lineage>
</organism>
<evidence type="ECO:0000313" key="2">
    <source>
        <dbReference type="Proteomes" id="UP000789901"/>
    </source>
</evidence>
<dbReference type="Proteomes" id="UP000789901">
    <property type="component" value="Unassembled WGS sequence"/>
</dbReference>
<keyword evidence="2" id="KW-1185">Reference proteome</keyword>
<reference evidence="1 2" key="1">
    <citation type="submission" date="2021-06" db="EMBL/GenBank/DDBJ databases">
        <authorList>
            <person name="Kallberg Y."/>
            <person name="Tangrot J."/>
            <person name="Rosling A."/>
        </authorList>
    </citation>
    <scope>NUCLEOTIDE SEQUENCE [LARGE SCALE GENOMIC DNA]</scope>
    <source>
        <strain evidence="1 2">120-4 pot B 10/14</strain>
    </source>
</reference>
<evidence type="ECO:0000313" key="1">
    <source>
        <dbReference type="EMBL" id="CAG8841717.1"/>
    </source>
</evidence>
<accession>A0ABN7WVA6</accession>
<name>A0ABN7WVA6_GIGMA</name>
<sequence>VELEFMECSLDEDDEPDKIMVDICYFPLIGTNLVHDEKYQVITKASVVHTDAPISIFVDNTISKVALFSNN</sequence>
<gene>
    <name evidence="1" type="ORF">GMARGA_LOCUS35587</name>
</gene>
<proteinExistence type="predicted"/>
<protein>
    <submittedName>
        <fullName evidence="1">44041_t:CDS:1</fullName>
    </submittedName>
</protein>
<feature type="non-terminal residue" evidence="1">
    <location>
        <position position="1"/>
    </location>
</feature>
<dbReference type="EMBL" id="CAJVQB010066656">
    <property type="protein sequence ID" value="CAG8841717.1"/>
    <property type="molecule type" value="Genomic_DNA"/>
</dbReference>